<evidence type="ECO:0000256" key="2">
    <source>
        <dbReference type="ARBA" id="ARBA00007116"/>
    </source>
</evidence>
<dbReference type="Gramene" id="TraesCS4A03G0700000.1">
    <property type="protein sequence ID" value="TraesCS4A03G0700000.1.CDS"/>
    <property type="gene ID" value="TraesCS4A03G0700000"/>
</dbReference>
<dbReference type="InterPro" id="IPR025607">
    <property type="entry name" value="Ribosomal_uL18_C_euk"/>
</dbReference>
<reference evidence="8" key="2">
    <citation type="submission" date="2018-10" db="UniProtKB">
        <authorList>
            <consortium name="EnsemblPlants"/>
        </authorList>
    </citation>
    <scope>IDENTIFICATION</scope>
</reference>
<dbReference type="Gramene" id="TraesSYM4A03G02166580.1">
    <property type="protein sequence ID" value="TraesSYM4A03G02166580.1"/>
    <property type="gene ID" value="TraesSYM4A03G02166580"/>
</dbReference>
<evidence type="ECO:0000256" key="3">
    <source>
        <dbReference type="ARBA" id="ARBA00011113"/>
    </source>
</evidence>
<dbReference type="Gramene" id="TraesCS4A02G270300.1">
    <property type="protein sequence ID" value="TraesCS4A02G270300.1"/>
    <property type="gene ID" value="TraesCS4A02G270300"/>
</dbReference>
<feature type="domain" description="Large ribosomal subunit protein uL18 C-terminal eukaryotes" evidence="7">
    <location>
        <begin position="29"/>
        <end position="60"/>
    </location>
</feature>
<evidence type="ECO:0000313" key="8">
    <source>
        <dbReference type="EnsemblPlants" id="TraesCS4A02G270300.1"/>
    </source>
</evidence>
<dbReference type="GO" id="GO:0022626">
    <property type="term" value="C:cytosolic ribosome"/>
    <property type="evidence" value="ECO:0007669"/>
    <property type="project" value="UniProtKB-ARBA"/>
</dbReference>
<dbReference type="Pfam" id="PF14204">
    <property type="entry name" value="Ribosomal_L18_c"/>
    <property type="match status" value="1"/>
</dbReference>
<evidence type="ECO:0000313" key="9">
    <source>
        <dbReference type="Proteomes" id="UP000019116"/>
    </source>
</evidence>
<dbReference type="Gramene" id="TraesJAG4A03G02140140.1">
    <property type="protein sequence ID" value="TraesJAG4A03G02140140.1"/>
    <property type="gene ID" value="TraesJAG4A03G02140140"/>
</dbReference>
<dbReference type="PANTHER" id="PTHR23410">
    <property type="entry name" value="RIBOSOMAL PROTEIN L5-RELATED"/>
    <property type="match status" value="1"/>
</dbReference>
<organism evidence="8">
    <name type="scientific">Triticum aestivum</name>
    <name type="common">Wheat</name>
    <dbReference type="NCBI Taxonomy" id="4565"/>
    <lineage>
        <taxon>Eukaryota</taxon>
        <taxon>Viridiplantae</taxon>
        <taxon>Streptophyta</taxon>
        <taxon>Embryophyta</taxon>
        <taxon>Tracheophyta</taxon>
        <taxon>Spermatophyta</taxon>
        <taxon>Magnoliopsida</taxon>
        <taxon>Liliopsida</taxon>
        <taxon>Poales</taxon>
        <taxon>Poaceae</taxon>
        <taxon>BOP clade</taxon>
        <taxon>Pooideae</taxon>
        <taxon>Triticodae</taxon>
        <taxon>Triticeae</taxon>
        <taxon>Triticinae</taxon>
        <taxon>Triticum</taxon>
    </lineage>
</organism>
<evidence type="ECO:0000256" key="1">
    <source>
        <dbReference type="ARBA" id="ARBA00004496"/>
    </source>
</evidence>
<dbReference type="Gene3D" id="3.30.420.100">
    <property type="match status" value="1"/>
</dbReference>
<dbReference type="GO" id="GO:0003735">
    <property type="term" value="F:structural constituent of ribosome"/>
    <property type="evidence" value="ECO:0007669"/>
    <property type="project" value="InterPro"/>
</dbReference>
<dbReference type="EnsemblPlants" id="TraesCS4A02G270300.1">
    <property type="protein sequence ID" value="TraesCS4A02G270300.1"/>
    <property type="gene ID" value="TraesCS4A02G270300"/>
</dbReference>
<dbReference type="Gramene" id="TraesARI4A03G02176610.1">
    <property type="protein sequence ID" value="TraesARI4A03G02176610.1"/>
    <property type="gene ID" value="TraesARI4A03G02176610"/>
</dbReference>
<dbReference type="Gramene" id="TraesSTA4A03G02135640.1">
    <property type="protein sequence ID" value="TraesSTA4A03G02135640.1"/>
    <property type="gene ID" value="TraesSTA4A03G02135640"/>
</dbReference>
<name>A0A3B6I0S1_WHEAT</name>
<dbReference type="PaxDb" id="4565-Traes_4AL_66A7951AC.1"/>
<dbReference type="GO" id="GO:0008097">
    <property type="term" value="F:5S rRNA binding"/>
    <property type="evidence" value="ECO:0007669"/>
    <property type="project" value="InterPro"/>
</dbReference>
<dbReference type="PANTHER" id="PTHR23410:SF12">
    <property type="entry name" value="LARGE RIBOSOMAL SUBUNIT PROTEIN UL18"/>
    <property type="match status" value="1"/>
</dbReference>
<dbReference type="InterPro" id="IPR005485">
    <property type="entry name" value="Rbsml_uL18_euk_arch"/>
</dbReference>
<keyword evidence="9" id="KW-1185">Reference proteome</keyword>
<sequence length="66" mass="7738">MKSIADEEPKKYQSHFSEYIWKNIAADDMEALYNKVHAAICAYPTMARSTKEPPKTHKNWIYLAVY</sequence>
<comment type="similarity">
    <text evidence="2">Belongs to the universal ribosomal protein uL18 family.</text>
</comment>
<dbReference type="OrthoDB" id="1709924at2759"/>
<accession>A0A3B6I0S1</accession>
<keyword evidence="5" id="KW-0689">Ribosomal protein</keyword>
<evidence type="ECO:0000256" key="4">
    <source>
        <dbReference type="ARBA" id="ARBA00022490"/>
    </source>
</evidence>
<evidence type="ECO:0000256" key="6">
    <source>
        <dbReference type="ARBA" id="ARBA00023274"/>
    </source>
</evidence>
<comment type="subunit">
    <text evidence="3">Component of the large ribosomal subunit (LSU).</text>
</comment>
<reference evidence="8" key="1">
    <citation type="submission" date="2018-08" db="EMBL/GenBank/DDBJ databases">
        <authorList>
            <person name="Rossello M."/>
        </authorList>
    </citation>
    <scope>NUCLEOTIDE SEQUENCE [LARGE SCALE GENOMIC DNA]</scope>
    <source>
        <strain evidence="8">cv. Chinese Spring</strain>
    </source>
</reference>
<keyword evidence="4" id="KW-0963">Cytoplasm</keyword>
<dbReference type="OMA" id="EMIRADP"/>
<comment type="subcellular location">
    <subcellularLocation>
        <location evidence="1">Cytoplasm</location>
    </subcellularLocation>
</comment>
<dbReference type="Gramene" id="TraesJUL4A03G02158210.1">
    <property type="protein sequence ID" value="TraesJUL4A03G02158210.1"/>
    <property type="gene ID" value="TraesJUL4A03G02158210"/>
</dbReference>
<dbReference type="GO" id="GO:0006412">
    <property type="term" value="P:translation"/>
    <property type="evidence" value="ECO:0007669"/>
    <property type="project" value="InterPro"/>
</dbReference>
<dbReference type="Gramene" id="TraesLDM4A03G02137620.1">
    <property type="protein sequence ID" value="TraesLDM4A03G02137620.1"/>
    <property type="gene ID" value="TraesLDM4A03G02137620"/>
</dbReference>
<proteinExistence type="inferred from homology"/>
<evidence type="ECO:0000256" key="5">
    <source>
        <dbReference type="ARBA" id="ARBA00022980"/>
    </source>
</evidence>
<protein>
    <recommendedName>
        <fullName evidence="7">Large ribosomal subunit protein uL18 C-terminal eukaryotes domain-containing protein</fullName>
    </recommendedName>
</protein>
<dbReference type="GO" id="GO:1990904">
    <property type="term" value="C:ribonucleoprotein complex"/>
    <property type="evidence" value="ECO:0007669"/>
    <property type="project" value="UniProtKB-KW"/>
</dbReference>
<dbReference type="AlphaFoldDB" id="A0A3B6I0S1"/>
<dbReference type="SMR" id="A0A3B6I0S1"/>
<keyword evidence="6" id="KW-0687">Ribonucleoprotein</keyword>
<dbReference type="Gramene" id="TraesNOR4A03G02161100.1">
    <property type="protein sequence ID" value="TraesNOR4A03G02161100.1"/>
    <property type="gene ID" value="TraesNOR4A03G02161100"/>
</dbReference>
<dbReference type="Proteomes" id="UP000019116">
    <property type="component" value="Chromosome 4A"/>
</dbReference>
<evidence type="ECO:0000259" key="7">
    <source>
        <dbReference type="Pfam" id="PF14204"/>
    </source>
</evidence>
<dbReference type="STRING" id="4565.A0A3B6I0S1"/>